<dbReference type="InterPro" id="IPR013762">
    <property type="entry name" value="Integrase-like_cat_sf"/>
</dbReference>
<evidence type="ECO:0000256" key="2">
    <source>
        <dbReference type="ARBA" id="ARBA00023172"/>
    </source>
</evidence>
<dbReference type="RefSeq" id="WP_343792961.1">
    <property type="nucleotide sequence ID" value="NZ_BAAAEU010000024.1"/>
</dbReference>
<dbReference type="Gene3D" id="1.10.443.10">
    <property type="entry name" value="Intergrase catalytic core"/>
    <property type="match status" value="1"/>
</dbReference>
<evidence type="ECO:0000313" key="3">
    <source>
        <dbReference type="EMBL" id="GAA0721628.1"/>
    </source>
</evidence>
<evidence type="ECO:0000256" key="1">
    <source>
        <dbReference type="ARBA" id="ARBA00023125"/>
    </source>
</evidence>
<comment type="caution">
    <text evidence="3">The sequence shown here is derived from an EMBL/GenBank/DDBJ whole genome shotgun (WGS) entry which is preliminary data.</text>
</comment>
<dbReference type="Gene3D" id="1.10.150.130">
    <property type="match status" value="1"/>
</dbReference>
<dbReference type="EMBL" id="BAAAEU010000024">
    <property type="protein sequence ID" value="GAA0721628.1"/>
    <property type="molecule type" value="Genomic_DNA"/>
</dbReference>
<reference evidence="4" key="1">
    <citation type="journal article" date="2019" name="Int. J. Syst. Evol. Microbiol.">
        <title>The Global Catalogue of Microorganisms (GCM) 10K type strain sequencing project: providing services to taxonomists for standard genome sequencing and annotation.</title>
        <authorList>
            <consortium name="The Broad Institute Genomics Platform"/>
            <consortium name="The Broad Institute Genome Sequencing Center for Infectious Disease"/>
            <person name="Wu L."/>
            <person name="Ma J."/>
        </authorList>
    </citation>
    <scope>NUCLEOTIDE SEQUENCE [LARGE SCALE GENOMIC DNA]</scope>
    <source>
        <strain evidence="4">JCM 15421</strain>
    </source>
</reference>
<dbReference type="SUPFAM" id="SSF56349">
    <property type="entry name" value="DNA breaking-rejoining enzymes"/>
    <property type="match status" value="1"/>
</dbReference>
<dbReference type="Proteomes" id="UP001501523">
    <property type="component" value="Unassembled WGS sequence"/>
</dbReference>
<accession>A0ABP3U3Z3</accession>
<evidence type="ECO:0000313" key="4">
    <source>
        <dbReference type="Proteomes" id="UP001501523"/>
    </source>
</evidence>
<protein>
    <submittedName>
        <fullName evidence="3">Tyrosine-type recombinase/integrase</fullName>
    </submittedName>
</protein>
<proteinExistence type="predicted"/>
<name>A0ABP3U3Z3_9GAMM</name>
<dbReference type="InterPro" id="IPR010998">
    <property type="entry name" value="Integrase_recombinase_N"/>
</dbReference>
<keyword evidence="1" id="KW-0238">DNA-binding</keyword>
<dbReference type="InterPro" id="IPR011010">
    <property type="entry name" value="DNA_brk_join_enz"/>
</dbReference>
<organism evidence="3 4">
    <name type="scientific">Dokdonella soli</name>
    <dbReference type="NCBI Taxonomy" id="529810"/>
    <lineage>
        <taxon>Bacteria</taxon>
        <taxon>Pseudomonadati</taxon>
        <taxon>Pseudomonadota</taxon>
        <taxon>Gammaproteobacteria</taxon>
        <taxon>Lysobacterales</taxon>
        <taxon>Rhodanobacteraceae</taxon>
        <taxon>Dokdonella</taxon>
    </lineage>
</organism>
<sequence length="382" mass="42779">MRGRPRQFNPRIPTHIEQIKLPANVYFDHRWGGGTWYQLALVDGRRRRKDLANAKATLADLHKRIEELRVGDSRGTIDWLCGLFAESDKYKALAQGTRDDYAYCREVLRKRKDKAGGPLSAWPVAAFTAPVIQRLVDGIAKTHPSKANHLLRYLRRLFRWGGNRGHCAKLNPADGIEAATERKQRQLPEPAVMASVIQYAAACGAITTRRPGSQPAYLWAVADIAYLCRLRGIEVVTLTDANATNEGVMTNRRKGSRDNVVTWTPRLRMAWDSLVERRDTIWRAKRAVIPLRAEDRPLVVAEDGAALRRGVLKTAWRRLMVAAVATGAITADQRFGMHAFKRRGITDTKGTKADKQQASGHKSAAMVDVYDFEVPVVKPAGE</sequence>
<keyword evidence="2" id="KW-0233">DNA recombination</keyword>
<keyword evidence="4" id="KW-1185">Reference proteome</keyword>
<gene>
    <name evidence="3" type="ORF">GCM10009105_32130</name>
</gene>